<dbReference type="EMBL" id="ATHO01000109">
    <property type="protein sequence ID" value="EQB05449.1"/>
    <property type="molecule type" value="Genomic_DNA"/>
</dbReference>
<dbReference type="Pfam" id="PF26002">
    <property type="entry name" value="Beta-barrel_AprE"/>
    <property type="match status" value="1"/>
</dbReference>
<feature type="coiled-coil region" evidence="10">
    <location>
        <begin position="269"/>
        <end position="311"/>
    </location>
</feature>
<dbReference type="PANTHER" id="PTHR30386:SF17">
    <property type="entry name" value="ALKALINE PROTEASE SECRETION PROTEIN APRE"/>
    <property type="match status" value="1"/>
</dbReference>
<evidence type="ECO:0000259" key="11">
    <source>
        <dbReference type="Pfam" id="PF25994"/>
    </source>
</evidence>
<dbReference type="InterPro" id="IPR058781">
    <property type="entry name" value="HH_AprE-like"/>
</dbReference>
<comment type="similarity">
    <text evidence="2 9">Belongs to the membrane fusion protein (MFP) (TC 8.A.1) family.</text>
</comment>
<gene>
    <name evidence="13" type="ORF">L288_12450</name>
</gene>
<dbReference type="PRINTS" id="PR01490">
    <property type="entry name" value="RTXTOXIND"/>
</dbReference>
<protein>
    <recommendedName>
        <fullName evidence="9">Membrane fusion protein (MFP) family protein</fullName>
    </recommendedName>
</protein>
<evidence type="ECO:0000256" key="1">
    <source>
        <dbReference type="ARBA" id="ARBA00004377"/>
    </source>
</evidence>
<evidence type="ECO:0000313" key="14">
    <source>
        <dbReference type="Proteomes" id="UP000015525"/>
    </source>
</evidence>
<comment type="subcellular location">
    <subcellularLocation>
        <location evidence="1 9">Cell inner membrane</location>
        <topology evidence="1 9">Single-pass membrane protein</topology>
    </subcellularLocation>
</comment>
<dbReference type="GO" id="GO:0009306">
    <property type="term" value="P:protein secretion"/>
    <property type="evidence" value="ECO:0007669"/>
    <property type="project" value="InterPro"/>
</dbReference>
<feature type="domain" description="AprE-like long alpha-helical hairpin" evidence="11">
    <location>
        <begin position="130"/>
        <end position="317"/>
    </location>
</feature>
<evidence type="ECO:0000259" key="12">
    <source>
        <dbReference type="Pfam" id="PF26002"/>
    </source>
</evidence>
<keyword evidence="8 9" id="KW-0472">Membrane</keyword>
<dbReference type="InterPro" id="IPR050739">
    <property type="entry name" value="MFP"/>
</dbReference>
<keyword evidence="10" id="KW-0175">Coiled coil</keyword>
<dbReference type="Gene3D" id="2.40.30.170">
    <property type="match status" value="1"/>
</dbReference>
<keyword evidence="6 9" id="KW-0812">Transmembrane</keyword>
<dbReference type="Gene3D" id="2.40.50.100">
    <property type="match status" value="1"/>
</dbReference>
<dbReference type="Pfam" id="PF25994">
    <property type="entry name" value="HH_AprE"/>
    <property type="match status" value="1"/>
</dbReference>
<name>T0I750_9SPHN</name>
<evidence type="ECO:0000313" key="13">
    <source>
        <dbReference type="EMBL" id="EQB05449.1"/>
    </source>
</evidence>
<proteinExistence type="inferred from homology"/>
<evidence type="ECO:0000256" key="8">
    <source>
        <dbReference type="ARBA" id="ARBA00023136"/>
    </source>
</evidence>
<keyword evidence="7 9" id="KW-1133">Transmembrane helix</keyword>
<accession>T0I750</accession>
<evidence type="ECO:0000256" key="4">
    <source>
        <dbReference type="ARBA" id="ARBA00022475"/>
    </source>
</evidence>
<dbReference type="InterPro" id="IPR010129">
    <property type="entry name" value="T1SS_HlyD"/>
</dbReference>
<keyword evidence="3 9" id="KW-0813">Transport</keyword>
<dbReference type="InterPro" id="IPR006144">
    <property type="entry name" value="Secretion_HlyD_CS"/>
</dbReference>
<dbReference type="PATRIC" id="fig|1329909.3.peg.2404"/>
<keyword evidence="5 9" id="KW-0997">Cell inner membrane</keyword>
<comment type="caution">
    <text evidence="13">The sequence shown here is derived from an EMBL/GenBank/DDBJ whole genome shotgun (WGS) entry which is preliminary data.</text>
</comment>
<dbReference type="InterPro" id="IPR058982">
    <property type="entry name" value="Beta-barrel_AprE"/>
</dbReference>
<evidence type="ECO:0000256" key="5">
    <source>
        <dbReference type="ARBA" id="ARBA00022519"/>
    </source>
</evidence>
<sequence>MPGAKLASSPLRNRGENYVKLVKFFPERRLLLAGGGEITAGERVDPQVFPIMRAAYRAIALFIAIFALWAFLAPMNSAAIAPGILRAEGGGRKVIQHLEGGIIARILVRDGQHVRAGQPLVLLDGTQAGARDAALQASYDSLLAQDARLSAEREGRSAVVYPAELLSRKDEPGVAQILASSNSVFNTRRTAMNAQINILQQRVGQGGSEISSYMAQVSALGEQQKLLAQENEGVKALVNEGLERRSRQLALQRQESATAGQRGQLMGNISRAQQSISETRAQMAFLRNQQLSEVAAQQREVQNALADVREKLAASKDISRRQQIVAPVEGTVVNLRKVTLGGVVGPGEPILDLVPTNAKIVIMARLKALDIDVVHEGLRAEVRLTPYKARILPMLRGQVRNVSADATLDQATGALYYEAEVVLDEKELKDLADVQLLSGMPAEVYINLGARSLFQYLVQPVIDSFHRAMREQ</sequence>
<organism evidence="13 14">
    <name type="scientific">Sphingobium quisquiliarum P25</name>
    <dbReference type="NCBI Taxonomy" id="1329909"/>
    <lineage>
        <taxon>Bacteria</taxon>
        <taxon>Pseudomonadati</taxon>
        <taxon>Pseudomonadota</taxon>
        <taxon>Alphaproteobacteria</taxon>
        <taxon>Sphingomonadales</taxon>
        <taxon>Sphingomonadaceae</taxon>
        <taxon>Sphingobium</taxon>
    </lineage>
</organism>
<dbReference type="Proteomes" id="UP000015525">
    <property type="component" value="Unassembled WGS sequence"/>
</dbReference>
<dbReference type="NCBIfam" id="TIGR01843">
    <property type="entry name" value="type_I_hlyD"/>
    <property type="match status" value="1"/>
</dbReference>
<evidence type="ECO:0000256" key="9">
    <source>
        <dbReference type="RuleBase" id="RU365093"/>
    </source>
</evidence>
<dbReference type="GO" id="GO:0005886">
    <property type="term" value="C:plasma membrane"/>
    <property type="evidence" value="ECO:0007669"/>
    <property type="project" value="UniProtKB-SubCell"/>
</dbReference>
<feature type="transmembrane region" description="Helical" evidence="9">
    <location>
        <begin position="54"/>
        <end position="72"/>
    </location>
</feature>
<reference evidence="13 14" key="1">
    <citation type="journal article" date="2013" name="Genome Announc.">
        <title>Draft Genome Sequence of Sphingobium quisquiliarum Strain P25T, a Novel Hexachlorocyclohexane (HCH)-Degrading Bacterium Isolated from an HCH Dumpsite.</title>
        <authorList>
            <person name="Kumar Singh A."/>
            <person name="Sangwan N."/>
            <person name="Sharma A."/>
            <person name="Gupta V."/>
            <person name="Khurana J.P."/>
            <person name="Lal R."/>
        </authorList>
    </citation>
    <scope>NUCLEOTIDE SEQUENCE [LARGE SCALE GENOMIC DNA]</scope>
    <source>
        <strain evidence="13 14">P25</strain>
    </source>
</reference>
<evidence type="ECO:0000256" key="6">
    <source>
        <dbReference type="ARBA" id="ARBA00022692"/>
    </source>
</evidence>
<evidence type="ECO:0000256" key="10">
    <source>
        <dbReference type="SAM" id="Coils"/>
    </source>
</evidence>
<dbReference type="AlphaFoldDB" id="T0I750"/>
<keyword evidence="14" id="KW-1185">Reference proteome</keyword>
<evidence type="ECO:0000256" key="3">
    <source>
        <dbReference type="ARBA" id="ARBA00022448"/>
    </source>
</evidence>
<evidence type="ECO:0000256" key="2">
    <source>
        <dbReference type="ARBA" id="ARBA00009477"/>
    </source>
</evidence>
<evidence type="ECO:0000256" key="7">
    <source>
        <dbReference type="ARBA" id="ARBA00022989"/>
    </source>
</evidence>
<keyword evidence="4 9" id="KW-1003">Cell membrane</keyword>
<dbReference type="PANTHER" id="PTHR30386">
    <property type="entry name" value="MEMBRANE FUSION SUBUNIT OF EMRAB-TOLC MULTIDRUG EFFLUX PUMP"/>
    <property type="match status" value="1"/>
</dbReference>
<dbReference type="PROSITE" id="PS00543">
    <property type="entry name" value="HLYD_FAMILY"/>
    <property type="match status" value="1"/>
</dbReference>
<feature type="domain" description="AprE-like beta-barrel" evidence="12">
    <location>
        <begin position="361"/>
        <end position="448"/>
    </location>
</feature>